<protein>
    <submittedName>
        <fullName evidence="7">Major facilitator superfamily domain-containing protein</fullName>
    </submittedName>
</protein>
<gene>
    <name evidence="7" type="ORF">FB45DRAFT_984618</name>
</gene>
<evidence type="ECO:0000256" key="3">
    <source>
        <dbReference type="ARBA" id="ARBA00022692"/>
    </source>
</evidence>
<evidence type="ECO:0000256" key="2">
    <source>
        <dbReference type="ARBA" id="ARBA00022448"/>
    </source>
</evidence>
<dbReference type="InterPro" id="IPR036259">
    <property type="entry name" value="MFS_trans_sf"/>
</dbReference>
<feature type="transmembrane region" description="Helical" evidence="6">
    <location>
        <begin position="150"/>
        <end position="170"/>
    </location>
</feature>
<reference evidence="7" key="1">
    <citation type="submission" date="2023-03" db="EMBL/GenBank/DDBJ databases">
        <title>Massive genome expansion in bonnet fungi (Mycena s.s.) driven by repeated elements and novel gene families across ecological guilds.</title>
        <authorList>
            <consortium name="Lawrence Berkeley National Laboratory"/>
            <person name="Harder C.B."/>
            <person name="Miyauchi S."/>
            <person name="Viragh M."/>
            <person name="Kuo A."/>
            <person name="Thoen E."/>
            <person name="Andreopoulos B."/>
            <person name="Lu D."/>
            <person name="Skrede I."/>
            <person name="Drula E."/>
            <person name="Henrissat B."/>
            <person name="Morin E."/>
            <person name="Kohler A."/>
            <person name="Barry K."/>
            <person name="LaButti K."/>
            <person name="Morin E."/>
            <person name="Salamov A."/>
            <person name="Lipzen A."/>
            <person name="Mereny Z."/>
            <person name="Hegedus B."/>
            <person name="Baldrian P."/>
            <person name="Stursova M."/>
            <person name="Weitz H."/>
            <person name="Taylor A."/>
            <person name="Grigoriev I.V."/>
            <person name="Nagy L.G."/>
            <person name="Martin F."/>
            <person name="Kauserud H."/>
        </authorList>
    </citation>
    <scope>NUCLEOTIDE SEQUENCE</scope>
    <source>
        <strain evidence="7">9284</strain>
    </source>
</reference>
<keyword evidence="2" id="KW-0813">Transport</keyword>
<evidence type="ECO:0000313" key="7">
    <source>
        <dbReference type="EMBL" id="KAJ7603025.1"/>
    </source>
</evidence>
<feature type="transmembrane region" description="Helical" evidence="6">
    <location>
        <begin position="306"/>
        <end position="328"/>
    </location>
</feature>
<name>A0AAD7F8H8_9AGAR</name>
<keyword evidence="3 6" id="KW-0812">Transmembrane</keyword>
<dbReference type="Gene3D" id="1.20.1250.20">
    <property type="entry name" value="MFS general substrate transporter like domains"/>
    <property type="match status" value="1"/>
</dbReference>
<accession>A0AAD7F8H8</accession>
<dbReference type="PANTHER" id="PTHR43791">
    <property type="entry name" value="PERMEASE-RELATED"/>
    <property type="match status" value="1"/>
</dbReference>
<evidence type="ECO:0000256" key="5">
    <source>
        <dbReference type="ARBA" id="ARBA00023136"/>
    </source>
</evidence>
<dbReference type="EMBL" id="JARKIF010000180">
    <property type="protein sequence ID" value="KAJ7603025.1"/>
    <property type="molecule type" value="Genomic_DNA"/>
</dbReference>
<comment type="subcellular location">
    <subcellularLocation>
        <location evidence="1">Membrane</location>
        <topology evidence="1">Multi-pass membrane protein</topology>
    </subcellularLocation>
</comment>
<dbReference type="Proteomes" id="UP001221142">
    <property type="component" value="Unassembled WGS sequence"/>
</dbReference>
<evidence type="ECO:0000256" key="4">
    <source>
        <dbReference type="ARBA" id="ARBA00022989"/>
    </source>
</evidence>
<keyword evidence="4 6" id="KW-1133">Transmembrane helix</keyword>
<feature type="transmembrane region" description="Helical" evidence="6">
    <location>
        <begin position="182"/>
        <end position="207"/>
    </location>
</feature>
<proteinExistence type="predicted"/>
<keyword evidence="8" id="KW-1185">Reference proteome</keyword>
<sequence length="438" mass="49704">MPSPWELNVTVTLTINGVRRQSLADRYTLLIFTSLGYFVKRLDEFFAGMKEDLNMYGNELVHANSFYNAGYVLGQIPSTILLTRKPPRLVMPTVRLVLAWGMATLATYSVRNMQTLYTLSWVVRSGILSRRELHVGSWYTSRELAKRTTIVLAMGNAGIMLSGFLQTAAYHHLHGVWELAGWRWLMILDATATLPIALFGFAFMPIFRGHRHRRLSSTHRYIGSNIWLQDIELARARMNPTGRKEDEPWTKVKLQRILSGWRFWILPLGYVLFINGQVATPMQYWLKSFNVEPYPVPGKRFSLTQIQLLMPVPVTAFYVFASFVQACISDGPAKGSRWPFIMGGAIWTIVCNATWLAMPLYTNITAHFVYFYLMTLGAAGSLNELRALCIAWASALGFLVDGIAPNFVWKTTEFPRATVGYYYSTILDGFDSLPASSR</sequence>
<dbReference type="PANTHER" id="PTHR43791:SF39">
    <property type="entry name" value="TRANSPORTER LIZ1_SEO1, PUTATIVE (AFU_ORTHOLOGUE AFUA_3G00980)-RELATED"/>
    <property type="match status" value="1"/>
</dbReference>
<evidence type="ECO:0000313" key="8">
    <source>
        <dbReference type="Proteomes" id="UP001221142"/>
    </source>
</evidence>
<dbReference type="SUPFAM" id="SSF103473">
    <property type="entry name" value="MFS general substrate transporter"/>
    <property type="match status" value="1"/>
</dbReference>
<feature type="transmembrane region" description="Helical" evidence="6">
    <location>
        <begin position="389"/>
        <end position="409"/>
    </location>
</feature>
<dbReference type="GO" id="GO:0016020">
    <property type="term" value="C:membrane"/>
    <property type="evidence" value="ECO:0007669"/>
    <property type="project" value="UniProtKB-SubCell"/>
</dbReference>
<organism evidence="7 8">
    <name type="scientific">Roridomyces roridus</name>
    <dbReference type="NCBI Taxonomy" id="1738132"/>
    <lineage>
        <taxon>Eukaryota</taxon>
        <taxon>Fungi</taxon>
        <taxon>Dikarya</taxon>
        <taxon>Basidiomycota</taxon>
        <taxon>Agaricomycotina</taxon>
        <taxon>Agaricomycetes</taxon>
        <taxon>Agaricomycetidae</taxon>
        <taxon>Agaricales</taxon>
        <taxon>Marasmiineae</taxon>
        <taxon>Mycenaceae</taxon>
        <taxon>Roridomyces</taxon>
    </lineage>
</organism>
<comment type="caution">
    <text evidence="7">The sequence shown here is derived from an EMBL/GenBank/DDBJ whole genome shotgun (WGS) entry which is preliminary data.</text>
</comment>
<feature type="transmembrane region" description="Helical" evidence="6">
    <location>
        <begin position="340"/>
        <end position="358"/>
    </location>
</feature>
<evidence type="ECO:0000256" key="6">
    <source>
        <dbReference type="SAM" id="Phobius"/>
    </source>
</evidence>
<evidence type="ECO:0000256" key="1">
    <source>
        <dbReference type="ARBA" id="ARBA00004141"/>
    </source>
</evidence>
<dbReference type="GO" id="GO:0022857">
    <property type="term" value="F:transmembrane transporter activity"/>
    <property type="evidence" value="ECO:0007669"/>
    <property type="project" value="TreeGrafter"/>
</dbReference>
<keyword evidence="5 6" id="KW-0472">Membrane</keyword>
<feature type="transmembrane region" description="Helical" evidence="6">
    <location>
        <begin position="263"/>
        <end position="286"/>
    </location>
</feature>
<dbReference type="AlphaFoldDB" id="A0AAD7F8H8"/>